<dbReference type="AlphaFoldDB" id="A0A412Y200"/>
<evidence type="ECO:0000259" key="1">
    <source>
        <dbReference type="Pfam" id="PF04738"/>
    </source>
</evidence>
<dbReference type="InterPro" id="IPR006827">
    <property type="entry name" value="Lant_deHydtase_N"/>
</dbReference>
<accession>A0A412Y200</accession>
<dbReference type="Proteomes" id="UP000286270">
    <property type="component" value="Unassembled WGS sequence"/>
</dbReference>
<reference evidence="2 3" key="1">
    <citation type="submission" date="2018-08" db="EMBL/GenBank/DDBJ databases">
        <title>A genome reference for cultivated species of the human gut microbiota.</title>
        <authorList>
            <person name="Zou Y."/>
            <person name="Xue W."/>
            <person name="Luo G."/>
        </authorList>
    </citation>
    <scope>NUCLEOTIDE SEQUENCE [LARGE SCALE GENOMIC DNA]</scope>
    <source>
        <strain evidence="2 3">AF14-26</strain>
    </source>
</reference>
<name>A0A412Y200_BACFG</name>
<evidence type="ECO:0000313" key="2">
    <source>
        <dbReference type="EMBL" id="RGV51443.1"/>
    </source>
</evidence>
<organism evidence="2 3">
    <name type="scientific">Bacteroides fragilis</name>
    <dbReference type="NCBI Taxonomy" id="817"/>
    <lineage>
        <taxon>Bacteria</taxon>
        <taxon>Pseudomonadati</taxon>
        <taxon>Bacteroidota</taxon>
        <taxon>Bacteroidia</taxon>
        <taxon>Bacteroidales</taxon>
        <taxon>Bacteroidaceae</taxon>
        <taxon>Bacteroides</taxon>
    </lineage>
</organism>
<dbReference type="Pfam" id="PF04738">
    <property type="entry name" value="Lant_dehydr_N"/>
    <property type="match status" value="1"/>
</dbReference>
<sequence>MYRCFNNFVLRTPLCYFDCVRDNWIVKVQDKLVLESIYLASPILYDELCKLLDGSIDKGKEYNRIRYSIERYLCRMMTRCTPFGLFAGCSIGEIGSETSIQVDNSLKRKTRLDMYYLSLLYNTLLRHSSISEGIYYYPNNSLYRLKHKYRYVECFHTDGNRKYQLQEIDSTSYLNKILKLSSNGIKLNELIASLVCDEITNEEARHYVHELINSQILVGELYQSLTGDDYFKRIISLLESTNCEVSLLNNLKGLKRRLDSMDLNESVEISTYAEIINNIKLINVPYEKQYLFQVDMVKNLSQSILGEKVIVELKSTMEFLNKLTPLRQNEVLKKFQEDFFYRYEEREVPLMEVLDPELGLGYPSKSMDGDEAPLIEELELPFLKNTLGNASMSSLEILLLGKMVETLTNGGKEIVLIDKDIDGTPNWDDLPSTMYTMFNMIRSEKNGLLIQANFFSGSCGAILLSRFAHVDERIKDFVKNIACKEQQLSPDSILAELVYLPESRTGNILMRPHIREYELAYMSDSDLPKDKMLYVSDLLLSVRNGKLHLRSKRLNKEIVPRLTNAHNFRSHSMPVYRFLCDMQHPYGRNSLFFNWGILEKQLPFRPRVRYKNTILSLASWNIKVVDIKYLFKIADEALLLDEIIRWRTQISLPVYVVMPDGDNELFIDWGDLVSVKSLFMIIKHRDIISLKEFIFEPENAVVKGENGVYVNECIVAFYKS</sequence>
<proteinExistence type="predicted"/>
<feature type="domain" description="Lantibiotic dehydratase N-terminal" evidence="1">
    <location>
        <begin position="29"/>
        <end position="675"/>
    </location>
</feature>
<evidence type="ECO:0000313" key="3">
    <source>
        <dbReference type="Proteomes" id="UP000286270"/>
    </source>
</evidence>
<comment type="caution">
    <text evidence="2">The sequence shown here is derived from an EMBL/GenBank/DDBJ whole genome shotgun (WGS) entry which is preliminary data.</text>
</comment>
<dbReference type="EMBL" id="QRZH01000013">
    <property type="protein sequence ID" value="RGV51443.1"/>
    <property type="molecule type" value="Genomic_DNA"/>
</dbReference>
<gene>
    <name evidence="2" type="ORF">DWW08_14930</name>
</gene>
<protein>
    <recommendedName>
        <fullName evidence="1">Lantibiotic dehydratase N-terminal domain-containing protein</fullName>
    </recommendedName>
</protein>
<dbReference type="RefSeq" id="WP_122142965.1">
    <property type="nucleotide sequence ID" value="NZ_JADNBK010000016.1"/>
</dbReference>